<dbReference type="AlphaFoldDB" id="A0A8H7AXP7"/>
<gene>
    <name evidence="5" type="ORF">GT037_009109</name>
</gene>
<dbReference type="RefSeq" id="XP_038782958.1">
    <property type="nucleotide sequence ID" value="XM_038934156.1"/>
</dbReference>
<dbReference type="PANTHER" id="PTHR23132">
    <property type="entry name" value="D-ALANINE--D-ALANINE LIGASE"/>
    <property type="match status" value="1"/>
</dbReference>
<dbReference type="InterPro" id="IPR011095">
    <property type="entry name" value="Dala_Dala_lig_C"/>
</dbReference>
<dbReference type="GO" id="GO:0046872">
    <property type="term" value="F:metal ion binding"/>
    <property type="evidence" value="ECO:0007669"/>
    <property type="project" value="InterPro"/>
</dbReference>
<evidence type="ECO:0000256" key="2">
    <source>
        <dbReference type="ARBA" id="ARBA00022598"/>
    </source>
</evidence>
<reference evidence="5" key="2">
    <citation type="submission" date="2020-08" db="EMBL/GenBank/DDBJ databases">
        <title>Draft Genome Sequence of Cumin Blight Pathogen Alternaria burnsii.</title>
        <authorList>
            <person name="Feng Z."/>
        </authorList>
    </citation>
    <scope>NUCLEOTIDE SEQUENCE</scope>
    <source>
        <strain evidence="5">CBS107.38</strain>
    </source>
</reference>
<feature type="domain" description="ATP-grasp" evidence="4">
    <location>
        <begin position="157"/>
        <end position="377"/>
    </location>
</feature>
<comment type="caution">
    <text evidence="5">The sequence shown here is derived from an EMBL/GenBank/DDBJ whole genome shotgun (WGS) entry which is preliminary data.</text>
</comment>
<accession>A0A8H7AXP7</accession>
<dbReference type="InterPro" id="IPR013815">
    <property type="entry name" value="ATP_grasp_subdomain_1"/>
</dbReference>
<dbReference type="GeneID" id="62207334"/>
<keyword evidence="2" id="KW-0436">Ligase</keyword>
<name>A0A8H7AXP7_9PLEO</name>
<organism evidence="5 6">
    <name type="scientific">Alternaria burnsii</name>
    <dbReference type="NCBI Taxonomy" id="1187904"/>
    <lineage>
        <taxon>Eukaryota</taxon>
        <taxon>Fungi</taxon>
        <taxon>Dikarya</taxon>
        <taxon>Ascomycota</taxon>
        <taxon>Pezizomycotina</taxon>
        <taxon>Dothideomycetes</taxon>
        <taxon>Pleosporomycetidae</taxon>
        <taxon>Pleosporales</taxon>
        <taxon>Pleosporineae</taxon>
        <taxon>Pleosporaceae</taxon>
        <taxon>Alternaria</taxon>
        <taxon>Alternaria sect. Alternaria</taxon>
    </lineage>
</organism>
<sequence>MIALTQRSAQPQISARQVAAASRHMSTTSTPRVAVLYQELEPPLINGVRKPKKPGGYRDSGADIAYVLKHQGAIDIITPVSAPDPERDADWCFGDSERGMMDAIKKGATHFWANTILFANHPLQTSPSLTSVAKTLNVVGQPPKLVELYDDKSFVNNLLRARGGFTLPSAYDVHDEQALAELLRVDLEYPVVAKPVRGRGSYGVKVCRSPEELNEHCRGLLKEETSVIIEDYLAGQEATVSVMPPSPATGQNDYWAMPVVERFNHADGVAPYNGIVAVLQNSRCLSESEHESDPHYSEIQSQCVEVAKLLQCTAPMRIDVRRFEESESSPFALFDVNMKPNMTGPGRPGRERQASLTALAAAGLGWDYPTLLTLVMTRCPECSEAVIPLLRPKVDYTIVRTWLSGPELIRLSKTGCELCFFIRKSIENVARANIRRLHNNRAIVLGDYHGKIVLGRSRQTEMILRLFNDTNYYEIFTLRGFGGGSRY</sequence>
<dbReference type="SUPFAM" id="SSF56059">
    <property type="entry name" value="Glutathione synthetase ATP-binding domain-like"/>
    <property type="match status" value="1"/>
</dbReference>
<reference evidence="5" key="1">
    <citation type="submission" date="2020-01" db="EMBL/GenBank/DDBJ databases">
        <authorList>
            <person name="Feng Z.H.Z."/>
        </authorList>
    </citation>
    <scope>NUCLEOTIDE SEQUENCE</scope>
    <source>
        <strain evidence="5">CBS107.38</strain>
    </source>
</reference>
<keyword evidence="6" id="KW-1185">Reference proteome</keyword>
<dbReference type="Gene3D" id="3.30.1490.20">
    <property type="entry name" value="ATP-grasp fold, A domain"/>
    <property type="match status" value="1"/>
</dbReference>
<evidence type="ECO:0000259" key="4">
    <source>
        <dbReference type="PROSITE" id="PS50975"/>
    </source>
</evidence>
<evidence type="ECO:0000256" key="3">
    <source>
        <dbReference type="PROSITE-ProRule" id="PRU00409"/>
    </source>
</evidence>
<keyword evidence="3 5" id="KW-0067">ATP-binding</keyword>
<dbReference type="EMBL" id="JAAABM010000015">
    <property type="protein sequence ID" value="KAF7672608.1"/>
    <property type="molecule type" value="Genomic_DNA"/>
</dbReference>
<keyword evidence="3" id="KW-0547">Nucleotide-binding</keyword>
<comment type="similarity">
    <text evidence="1">Belongs to the D-alanine--D-alanine ligase family.</text>
</comment>
<dbReference type="PROSITE" id="PS50975">
    <property type="entry name" value="ATP_GRASP"/>
    <property type="match status" value="1"/>
</dbReference>
<evidence type="ECO:0000256" key="1">
    <source>
        <dbReference type="ARBA" id="ARBA00010871"/>
    </source>
</evidence>
<dbReference type="Proteomes" id="UP000596902">
    <property type="component" value="Unassembled WGS sequence"/>
</dbReference>
<evidence type="ECO:0000313" key="6">
    <source>
        <dbReference type="Proteomes" id="UP000596902"/>
    </source>
</evidence>
<dbReference type="Gene3D" id="3.30.470.20">
    <property type="entry name" value="ATP-grasp fold, B domain"/>
    <property type="match status" value="1"/>
</dbReference>
<dbReference type="GO" id="GO:0008716">
    <property type="term" value="F:D-alanine-D-alanine ligase activity"/>
    <property type="evidence" value="ECO:0007669"/>
    <property type="project" value="InterPro"/>
</dbReference>
<proteinExistence type="inferred from homology"/>
<evidence type="ECO:0000313" key="5">
    <source>
        <dbReference type="EMBL" id="KAF7672608.1"/>
    </source>
</evidence>
<dbReference type="InterPro" id="IPR011761">
    <property type="entry name" value="ATP-grasp"/>
</dbReference>
<dbReference type="PANTHER" id="PTHR23132:SF23">
    <property type="entry name" value="D-ALANINE--D-ALANINE LIGASE B"/>
    <property type="match status" value="1"/>
</dbReference>
<dbReference type="Pfam" id="PF07478">
    <property type="entry name" value="Dala_Dala_lig_C"/>
    <property type="match status" value="1"/>
</dbReference>
<protein>
    <submittedName>
        <fullName evidence="5">Glutathione synthetase atp-binding domain-like protein</fullName>
    </submittedName>
</protein>
<dbReference type="GO" id="GO:0005524">
    <property type="term" value="F:ATP binding"/>
    <property type="evidence" value="ECO:0007669"/>
    <property type="project" value="UniProtKB-UniRule"/>
</dbReference>